<feature type="domain" description="PDZ" evidence="4">
    <location>
        <begin position="309"/>
        <end position="378"/>
    </location>
</feature>
<dbReference type="CDD" id="cd06779">
    <property type="entry name" value="cpPDZ_Deg_HtrA-like"/>
    <property type="match status" value="1"/>
</dbReference>
<dbReference type="Proteomes" id="UP000230405">
    <property type="component" value="Unassembled WGS sequence"/>
</dbReference>
<evidence type="ECO:0000256" key="2">
    <source>
        <dbReference type="ARBA" id="ARBA00022801"/>
    </source>
</evidence>
<dbReference type="InterPro" id="IPR036034">
    <property type="entry name" value="PDZ_sf"/>
</dbReference>
<dbReference type="GO" id="GO:0004252">
    <property type="term" value="F:serine-type endopeptidase activity"/>
    <property type="evidence" value="ECO:0007669"/>
    <property type="project" value="InterPro"/>
</dbReference>
<evidence type="ECO:0000313" key="5">
    <source>
        <dbReference type="EMBL" id="PIZ98489.1"/>
    </source>
</evidence>
<proteinExistence type="predicted"/>
<protein>
    <recommendedName>
        <fullName evidence="4">PDZ domain-containing protein</fullName>
    </recommendedName>
</protein>
<dbReference type="SUPFAM" id="SSF50156">
    <property type="entry name" value="PDZ domain-like"/>
    <property type="match status" value="1"/>
</dbReference>
<comment type="caution">
    <text evidence="5">The sequence shown here is derived from an EMBL/GenBank/DDBJ whole genome shotgun (WGS) entry which is preliminary data.</text>
</comment>
<evidence type="ECO:0000256" key="1">
    <source>
        <dbReference type="ARBA" id="ARBA00022670"/>
    </source>
</evidence>
<dbReference type="PRINTS" id="PR00834">
    <property type="entry name" value="PROTEASES2C"/>
</dbReference>
<dbReference type="AlphaFoldDB" id="A0A2M7VDH9"/>
<dbReference type="Gene3D" id="2.40.10.120">
    <property type="match status" value="1"/>
</dbReference>
<name>A0A2M7VDH9_9BACT</name>
<feature type="region of interest" description="Disordered" evidence="3">
    <location>
        <begin position="88"/>
        <end position="108"/>
    </location>
</feature>
<reference evidence="6" key="1">
    <citation type="submission" date="2017-09" db="EMBL/GenBank/DDBJ databases">
        <title>Depth-based differentiation of microbial function through sediment-hosted aquifers and enrichment of novel symbionts in the deep terrestrial subsurface.</title>
        <authorList>
            <person name="Probst A.J."/>
            <person name="Ladd B."/>
            <person name="Jarett J.K."/>
            <person name="Geller-Mcgrath D.E."/>
            <person name="Sieber C.M.K."/>
            <person name="Emerson J.B."/>
            <person name="Anantharaman K."/>
            <person name="Thomas B.C."/>
            <person name="Malmstrom R."/>
            <person name="Stieglmeier M."/>
            <person name="Klingl A."/>
            <person name="Woyke T."/>
            <person name="Ryan C.M."/>
            <person name="Banfield J.F."/>
        </authorList>
    </citation>
    <scope>NUCLEOTIDE SEQUENCE [LARGE SCALE GENOMIC DNA]</scope>
</reference>
<dbReference type="Gene3D" id="2.30.42.10">
    <property type="match status" value="1"/>
</dbReference>
<dbReference type="SUPFAM" id="SSF50494">
    <property type="entry name" value="Trypsin-like serine proteases"/>
    <property type="match status" value="1"/>
</dbReference>
<dbReference type="SMART" id="SM00228">
    <property type="entry name" value="PDZ"/>
    <property type="match status" value="1"/>
</dbReference>
<accession>A0A2M7VDH9</accession>
<dbReference type="GO" id="GO:0006508">
    <property type="term" value="P:proteolysis"/>
    <property type="evidence" value="ECO:0007669"/>
    <property type="project" value="UniProtKB-KW"/>
</dbReference>
<dbReference type="EMBL" id="PFPO01000085">
    <property type="protein sequence ID" value="PIZ98489.1"/>
    <property type="molecule type" value="Genomic_DNA"/>
</dbReference>
<dbReference type="Pfam" id="PF13365">
    <property type="entry name" value="Trypsin_2"/>
    <property type="match status" value="1"/>
</dbReference>
<evidence type="ECO:0000313" key="6">
    <source>
        <dbReference type="Proteomes" id="UP000230405"/>
    </source>
</evidence>
<dbReference type="InterPro" id="IPR051201">
    <property type="entry name" value="Chloro_Bact_Ser_Proteases"/>
</dbReference>
<sequence length="391" mass="42047">MFSQIGLSTPWPLASISSSQSATKSENQEAVARVTEEKLSVERVVETAGPAVVSVIATKEISQLYNQIGSLFPWEEFFSSPFGFNWNGWPNQQPQQPSSPQPTEKKQVGAGTGFIISHDGIILTNKHVVEDEQATYSVILANGKKYEATVLGRDAFNDLAVIKIAEKNLPTLQLGDSGKIKIGETVVAIGNALGEYSNTVTTGIVSGLGREIEAGNGLSSEKLEGVIQTDAAINPGNSGGPLLNLYGQVIGINTAVNQAGQLIGFAIPINTAKQVVDSVNKYGKIVRPFLGVRYVILNDAIAQQNKIDFNYGALIIRGQNREELAVMPGSPADLAGLVENDIILEINNVKLDRELSLAKEVAKHQPGDKITLKVYHRGQTQDVVVQLAEYK</sequence>
<feature type="compositionally biased region" description="Low complexity" evidence="3">
    <location>
        <begin position="90"/>
        <end position="102"/>
    </location>
</feature>
<dbReference type="InterPro" id="IPR001478">
    <property type="entry name" value="PDZ"/>
</dbReference>
<evidence type="ECO:0000259" key="4">
    <source>
        <dbReference type="SMART" id="SM00228"/>
    </source>
</evidence>
<evidence type="ECO:0000256" key="3">
    <source>
        <dbReference type="SAM" id="MobiDB-lite"/>
    </source>
</evidence>
<dbReference type="InterPro" id="IPR001940">
    <property type="entry name" value="Peptidase_S1C"/>
</dbReference>
<organism evidence="5 6">
    <name type="scientific">Candidatus Komeilibacteria bacterium CG_4_10_14_0_2_um_filter_37_10</name>
    <dbReference type="NCBI Taxonomy" id="1974470"/>
    <lineage>
        <taxon>Bacteria</taxon>
        <taxon>Candidatus Komeiliibacteriota</taxon>
    </lineage>
</organism>
<keyword evidence="2" id="KW-0378">Hydrolase</keyword>
<dbReference type="Pfam" id="PF13180">
    <property type="entry name" value="PDZ_2"/>
    <property type="match status" value="1"/>
</dbReference>
<keyword evidence="1" id="KW-0645">Protease</keyword>
<dbReference type="InterPro" id="IPR009003">
    <property type="entry name" value="Peptidase_S1_PA"/>
</dbReference>
<gene>
    <name evidence="5" type="ORF">COX77_04410</name>
</gene>
<dbReference type="PANTHER" id="PTHR43343">
    <property type="entry name" value="PEPTIDASE S12"/>
    <property type="match status" value="1"/>
</dbReference>
<dbReference type="PANTHER" id="PTHR43343:SF3">
    <property type="entry name" value="PROTEASE DO-LIKE 8, CHLOROPLASTIC"/>
    <property type="match status" value="1"/>
</dbReference>